<gene>
    <name evidence="1" type="ORF">ACFPQ4_17175</name>
</gene>
<protein>
    <submittedName>
        <fullName evidence="1">Uncharacterized protein</fullName>
    </submittedName>
</protein>
<proteinExistence type="predicted"/>
<evidence type="ECO:0000313" key="1">
    <source>
        <dbReference type="EMBL" id="MFC5531154.1"/>
    </source>
</evidence>
<comment type="caution">
    <text evidence="1">The sequence shown here is derived from an EMBL/GenBank/DDBJ whole genome shotgun (WGS) entry which is preliminary data.</text>
</comment>
<organism evidence="1 2">
    <name type="scientific">Cohnella yongneupensis</name>
    <dbReference type="NCBI Taxonomy" id="425006"/>
    <lineage>
        <taxon>Bacteria</taxon>
        <taxon>Bacillati</taxon>
        <taxon>Bacillota</taxon>
        <taxon>Bacilli</taxon>
        <taxon>Bacillales</taxon>
        <taxon>Paenibacillaceae</taxon>
        <taxon>Cohnella</taxon>
    </lineage>
</organism>
<name>A0ABW0R3S8_9BACL</name>
<reference evidence="2" key="1">
    <citation type="journal article" date="2019" name="Int. J. Syst. Evol. Microbiol.">
        <title>The Global Catalogue of Microorganisms (GCM) 10K type strain sequencing project: providing services to taxonomists for standard genome sequencing and annotation.</title>
        <authorList>
            <consortium name="The Broad Institute Genomics Platform"/>
            <consortium name="The Broad Institute Genome Sequencing Center for Infectious Disease"/>
            <person name="Wu L."/>
            <person name="Ma J."/>
        </authorList>
    </citation>
    <scope>NUCLEOTIDE SEQUENCE [LARGE SCALE GENOMIC DNA]</scope>
    <source>
        <strain evidence="2">CGMCC 1.18578</strain>
    </source>
</reference>
<sequence>MSGQDVVRQTLEGDSNIVEVEVEYRKGSKAKYNLVPGNSSTRQSQIDRLLEAVRWEKVEEVEIEYVDGYKEEIDLEYKPRKNKKSGTKEVAEEPVEEPTTEIVAVLAEDPPTGIELPDTISEPILETRREEEANAVHPPVELAPQTVSPPSAPIVTPVLHFPEAIDPPNEAFRFRRRRRHHRHRHRKLFRKPRRIWKTGKRTTVKKTRKTKPLIMRGSLWASPGIRTKSKSKTKIKIKKTIRRTRTRAARVVQPGRNNPANALLFVK</sequence>
<evidence type="ECO:0000313" key="2">
    <source>
        <dbReference type="Proteomes" id="UP001596108"/>
    </source>
</evidence>
<accession>A0ABW0R3S8</accession>
<keyword evidence="2" id="KW-1185">Reference proteome</keyword>
<dbReference type="Proteomes" id="UP001596108">
    <property type="component" value="Unassembled WGS sequence"/>
</dbReference>
<dbReference type="RefSeq" id="WP_378113094.1">
    <property type="nucleotide sequence ID" value="NZ_JBHSNC010000051.1"/>
</dbReference>
<dbReference type="EMBL" id="JBHSNC010000051">
    <property type="protein sequence ID" value="MFC5531154.1"/>
    <property type="molecule type" value="Genomic_DNA"/>
</dbReference>